<comment type="caution">
    <text evidence="1">The sequence shown here is derived from an EMBL/GenBank/DDBJ whole genome shotgun (WGS) entry which is preliminary data.</text>
</comment>
<protein>
    <submittedName>
        <fullName evidence="1">Uncharacterized protein</fullName>
    </submittedName>
</protein>
<dbReference type="EMBL" id="JAMZIH010003876">
    <property type="protein sequence ID" value="KAJ1676566.1"/>
    <property type="molecule type" value="Genomic_DNA"/>
</dbReference>
<organism evidence="1 2">
    <name type="scientific">Spiromyces aspiralis</name>
    <dbReference type="NCBI Taxonomy" id="68401"/>
    <lineage>
        <taxon>Eukaryota</taxon>
        <taxon>Fungi</taxon>
        <taxon>Fungi incertae sedis</taxon>
        <taxon>Zoopagomycota</taxon>
        <taxon>Kickxellomycotina</taxon>
        <taxon>Kickxellomycetes</taxon>
        <taxon>Kickxellales</taxon>
        <taxon>Kickxellaceae</taxon>
        <taxon>Spiromyces</taxon>
    </lineage>
</organism>
<sequence length="150" mass="17001">MSITPLQAAIAVAAAITGGTYWLFSRPRNLRHLPSISLPKFLWYVVTGKSRDEVARDVYYPAMAKTGVFTTWAFGTWTVMFTDPGAIKAITLDTRAFPKIDVIQRAKKSLVFELSGHSLLFKNGSEWRQQRHIVNPAFHRRWSTDAFGRV</sequence>
<keyword evidence="2" id="KW-1185">Reference proteome</keyword>
<feature type="non-terminal residue" evidence="1">
    <location>
        <position position="150"/>
    </location>
</feature>
<name>A0ACC1HJP1_9FUNG</name>
<evidence type="ECO:0000313" key="2">
    <source>
        <dbReference type="Proteomes" id="UP001145114"/>
    </source>
</evidence>
<gene>
    <name evidence="1" type="ORF">EV182_007934</name>
</gene>
<accession>A0ACC1HJP1</accession>
<evidence type="ECO:0000313" key="1">
    <source>
        <dbReference type="EMBL" id="KAJ1676566.1"/>
    </source>
</evidence>
<proteinExistence type="predicted"/>
<dbReference type="Proteomes" id="UP001145114">
    <property type="component" value="Unassembled WGS sequence"/>
</dbReference>
<reference evidence="1" key="1">
    <citation type="submission" date="2022-06" db="EMBL/GenBank/DDBJ databases">
        <title>Phylogenomic reconstructions and comparative analyses of Kickxellomycotina fungi.</title>
        <authorList>
            <person name="Reynolds N.K."/>
            <person name="Stajich J.E."/>
            <person name="Barry K."/>
            <person name="Grigoriev I.V."/>
            <person name="Crous P."/>
            <person name="Smith M.E."/>
        </authorList>
    </citation>
    <scope>NUCLEOTIDE SEQUENCE</scope>
    <source>
        <strain evidence="1">RSA 2271</strain>
    </source>
</reference>